<dbReference type="Gene3D" id="3.30.70.2970">
    <property type="entry name" value="Protein of unknown function (DUF541), domain 2"/>
    <property type="match status" value="1"/>
</dbReference>
<gene>
    <name evidence="2" type="ORF">ABS311_17605</name>
</gene>
<reference evidence="2 3" key="1">
    <citation type="submission" date="2024-06" db="EMBL/GenBank/DDBJ databases">
        <authorList>
            <person name="Chen R.Y."/>
        </authorList>
    </citation>
    <scope>NUCLEOTIDE SEQUENCE [LARGE SCALE GENOMIC DNA]</scope>
    <source>
        <strain evidence="2 3">D2</strain>
    </source>
</reference>
<dbReference type="RefSeq" id="WP_143869634.1">
    <property type="nucleotide sequence ID" value="NZ_CP041660.1"/>
</dbReference>
<name>A0ABV1RL81_9ALTE</name>
<organism evidence="2 3">
    <name type="scientific">Catenovulum sediminis</name>
    <dbReference type="NCBI Taxonomy" id="1740262"/>
    <lineage>
        <taxon>Bacteria</taxon>
        <taxon>Pseudomonadati</taxon>
        <taxon>Pseudomonadota</taxon>
        <taxon>Gammaproteobacteria</taxon>
        <taxon>Alteromonadales</taxon>
        <taxon>Alteromonadaceae</taxon>
        <taxon>Catenovulum</taxon>
    </lineage>
</organism>
<keyword evidence="1" id="KW-0732">Signal</keyword>
<dbReference type="Proteomes" id="UP001467690">
    <property type="component" value="Unassembled WGS sequence"/>
</dbReference>
<protein>
    <submittedName>
        <fullName evidence="2">SIMPL domain-containing protein</fullName>
    </submittedName>
</protein>
<feature type="signal peptide" evidence="1">
    <location>
        <begin position="1"/>
        <end position="18"/>
    </location>
</feature>
<evidence type="ECO:0000313" key="3">
    <source>
        <dbReference type="Proteomes" id="UP001467690"/>
    </source>
</evidence>
<proteinExistence type="predicted"/>
<sequence length="225" mass="25152">MHRVLGCFLLLFVCACSAENTIHRDLITVDAVGSVNAIADKISVNLYIEQENKSVSQAKNWVDASTKKVIERLIKEGVAEQDISSYQLDIRPVYHHENHKAIQDGFKVTRTIVVEIKNWESFDEIIDKSLSLGVTRVGQIQTQVSDQYQLYLDALQKAITAAKEKAKLIARAAGRSIDKVVTVNEQGGFRPFSGVAEMRMMSDAKLSQPGQTEIQATIQVQFLMR</sequence>
<dbReference type="PANTHER" id="PTHR34387">
    <property type="entry name" value="SLR1258 PROTEIN"/>
    <property type="match status" value="1"/>
</dbReference>
<dbReference type="PANTHER" id="PTHR34387:SF2">
    <property type="entry name" value="SLR1258 PROTEIN"/>
    <property type="match status" value="1"/>
</dbReference>
<dbReference type="Pfam" id="PF04402">
    <property type="entry name" value="SIMPL"/>
    <property type="match status" value="1"/>
</dbReference>
<dbReference type="Gene3D" id="3.30.110.170">
    <property type="entry name" value="Protein of unknown function (DUF541), domain 1"/>
    <property type="match status" value="1"/>
</dbReference>
<dbReference type="PROSITE" id="PS51257">
    <property type="entry name" value="PROKAR_LIPOPROTEIN"/>
    <property type="match status" value="1"/>
</dbReference>
<dbReference type="InterPro" id="IPR007497">
    <property type="entry name" value="SIMPL/DUF541"/>
</dbReference>
<feature type="chain" id="PRO_5047104239" evidence="1">
    <location>
        <begin position="19"/>
        <end position="225"/>
    </location>
</feature>
<dbReference type="EMBL" id="JBELOE010000265">
    <property type="protein sequence ID" value="MER2493699.1"/>
    <property type="molecule type" value="Genomic_DNA"/>
</dbReference>
<comment type="caution">
    <text evidence="2">The sequence shown here is derived from an EMBL/GenBank/DDBJ whole genome shotgun (WGS) entry which is preliminary data.</text>
</comment>
<accession>A0ABV1RL81</accession>
<evidence type="ECO:0000256" key="1">
    <source>
        <dbReference type="SAM" id="SignalP"/>
    </source>
</evidence>
<evidence type="ECO:0000313" key="2">
    <source>
        <dbReference type="EMBL" id="MER2493699.1"/>
    </source>
</evidence>
<keyword evidence="3" id="KW-1185">Reference proteome</keyword>
<dbReference type="InterPro" id="IPR052022">
    <property type="entry name" value="26kDa_periplasmic_antigen"/>
</dbReference>